<proteinExistence type="predicted"/>
<feature type="compositionally biased region" description="Acidic residues" evidence="4">
    <location>
        <begin position="113"/>
        <end position="125"/>
    </location>
</feature>
<comment type="subcellular location">
    <subcellularLocation>
        <location evidence="1">Nucleus</location>
        <location evidence="1">Nucleolus</location>
    </subcellularLocation>
</comment>
<evidence type="ECO:0000256" key="3">
    <source>
        <dbReference type="ARBA" id="ARBA00023242"/>
    </source>
</evidence>
<evidence type="ECO:0000256" key="4">
    <source>
        <dbReference type="SAM" id="MobiDB-lite"/>
    </source>
</evidence>
<feature type="compositionally biased region" description="Basic and acidic residues" evidence="4">
    <location>
        <begin position="332"/>
        <end position="352"/>
    </location>
</feature>
<feature type="compositionally biased region" description="Basic and acidic residues" evidence="4">
    <location>
        <begin position="258"/>
        <end position="276"/>
    </location>
</feature>
<feature type="compositionally biased region" description="Acidic residues" evidence="4">
    <location>
        <begin position="640"/>
        <end position="650"/>
    </location>
</feature>
<feature type="compositionally biased region" description="Polar residues" evidence="4">
    <location>
        <begin position="30"/>
        <end position="40"/>
    </location>
</feature>
<dbReference type="AlphaFoldDB" id="A0A4Z1P2H9"/>
<evidence type="ECO:0000256" key="2">
    <source>
        <dbReference type="ARBA" id="ARBA00022553"/>
    </source>
</evidence>
<feature type="compositionally biased region" description="Acidic residues" evidence="4">
    <location>
        <begin position="488"/>
        <end position="499"/>
    </location>
</feature>
<reference evidence="5 6" key="1">
    <citation type="submission" date="2019-04" db="EMBL/GenBank/DDBJ databases">
        <title>High contiguity whole genome sequence and gene annotation resource for two Venturia nashicola isolates.</title>
        <authorList>
            <person name="Prokchorchik M."/>
            <person name="Won K."/>
            <person name="Lee Y."/>
            <person name="Choi E.D."/>
            <person name="Segonzac C."/>
            <person name="Sohn K.H."/>
        </authorList>
    </citation>
    <scope>NUCLEOTIDE SEQUENCE [LARGE SCALE GENOMIC DNA]</scope>
    <source>
        <strain evidence="5 6">PRI2</strain>
    </source>
</reference>
<evidence type="ECO:0000313" key="6">
    <source>
        <dbReference type="Proteomes" id="UP000298493"/>
    </source>
</evidence>
<feature type="compositionally biased region" description="Acidic residues" evidence="4">
    <location>
        <begin position="166"/>
        <end position="190"/>
    </location>
</feature>
<feature type="compositionally biased region" description="Acidic residues" evidence="4">
    <location>
        <begin position="69"/>
        <end position="78"/>
    </location>
</feature>
<dbReference type="PANTHER" id="PTHR14150">
    <property type="entry name" value="U3 SMALL NUCLEOLAR RNA-ASSOCIATED PROTEIN 14"/>
    <property type="match status" value="1"/>
</dbReference>
<evidence type="ECO:0000256" key="1">
    <source>
        <dbReference type="ARBA" id="ARBA00004604"/>
    </source>
</evidence>
<feature type="compositionally biased region" description="Basic residues" evidence="4">
    <location>
        <begin position="17"/>
        <end position="28"/>
    </location>
</feature>
<accession>A0A4Z1P2H9</accession>
<feature type="region of interest" description="Disordered" evidence="4">
    <location>
        <begin position="479"/>
        <end position="613"/>
    </location>
</feature>
<keyword evidence="6" id="KW-1185">Reference proteome</keyword>
<name>A0A4Z1P2H9_9PEZI</name>
<evidence type="ECO:0000313" key="5">
    <source>
        <dbReference type="EMBL" id="TID14542.1"/>
    </source>
</evidence>
<sequence>MPPRISRSSLSESKTKGPAKKNKSKKRTLNAFSIASIQNPETHKLRRNRLGEAAEDDQPQRKKARKEEDSEDEEDEEDGPSRQNKKALKGRYDELDLSEGSDSEGNRWKTGVVDDDDDESLDSDEAFGSSDEEKFSGFTFRGSSGGKGKKAAQKKKKIAPKRELEGDLDLDEEESEPEDEDEDDLGEDAIDLATMLDQYQPSDEEDQDNDDKRSSNQDDEESGDEASSESSMSDLEEDGNNEDKLSRLQDLVSKLHPKSKEEKSRLREKDPHEAREPSTSGMVSSEKFDIKDILASTSDPQLKAISKQVGNIPKQPKKDPKLAASLPKRQKDKLDRIAANEQTKKTLDRWNDTVKQNRQAEHLSFPLADPDTAKPFGSKHLLPTSQTAPMNDLESAIQNIMQESGLITGNQNEEEERILGFEELRTNKMPIEEVQARRAELRKARDLMFREEIRAKRIKKIKSKSYRRVHRKEREKLAAMERDAFAEGGEEEMDEEERETADRKRAEERMGAKHRDSKWAKAIKKSGRSVWDENAKSGVSEMARRNEELRRRIEGKEVRDEDASADDAISSSEDSEDDSDVDDETEEFRRLQRKLSKLDGPELEDSGSGLHQMKFMKEAEARRTAQNKDDIARMRRELAGEESEEVEEDTTIGRKLFGPTTASIPVPVSIVQNEFEEAFGSDDEERQEIISKAVVPTVSAIEANYQLPRNTITTSKKPAPQELSRPRANGKPKQPGKVIGAVDKKSSKTPNAGPELLPGEKHSQPDADGWVTVQYDNEPSEGEEEDEVLPVTDSGLVDQAEILRRAFAGDDVEEAFEDEKKATVLDEDDKIVDDTLPGWGAWVGEGVSARDKKRNTGRWLRKVEGIKADDRKDKKLKHVIINQKRVKKNVGYLATTLPFPFTNRAEYERSIRMPIGSEWNVKEVFQESTKPRVLVKAGSIIKPMDKPMA</sequence>
<feature type="compositionally biased region" description="Basic and acidic residues" evidence="4">
    <location>
        <begin position="500"/>
        <end position="519"/>
    </location>
</feature>
<feature type="compositionally biased region" description="Basic and acidic residues" evidence="4">
    <location>
        <begin position="542"/>
        <end position="562"/>
    </location>
</feature>
<feature type="compositionally biased region" description="Acidic residues" evidence="4">
    <location>
        <begin position="778"/>
        <end position="788"/>
    </location>
</feature>
<dbReference type="InterPro" id="IPR006709">
    <property type="entry name" value="SSU_processome_Utp14"/>
</dbReference>
<feature type="compositionally biased region" description="Polar residues" evidence="4">
    <location>
        <begin position="707"/>
        <end position="716"/>
    </location>
</feature>
<dbReference type="PANTHER" id="PTHR14150:SF12">
    <property type="entry name" value="U3 SMALL NUCLEOLAR RNA-ASSOCIATED PROTEIN 14 HOMOLOG A"/>
    <property type="match status" value="1"/>
</dbReference>
<feature type="region of interest" description="Disordered" evidence="4">
    <location>
        <begin position="705"/>
        <end position="793"/>
    </location>
</feature>
<dbReference type="Proteomes" id="UP000298493">
    <property type="component" value="Unassembled WGS sequence"/>
</dbReference>
<feature type="compositionally biased region" description="Acidic residues" evidence="4">
    <location>
        <begin position="573"/>
        <end position="586"/>
    </location>
</feature>
<feature type="compositionally biased region" description="Basic residues" evidence="4">
    <location>
        <begin position="147"/>
        <end position="159"/>
    </location>
</feature>
<protein>
    <submittedName>
        <fullName evidence="5">Utp14-domain-containing protein</fullName>
    </submittedName>
</protein>
<keyword evidence="2" id="KW-0597">Phosphoprotein</keyword>
<dbReference type="GO" id="GO:0006364">
    <property type="term" value="P:rRNA processing"/>
    <property type="evidence" value="ECO:0007669"/>
    <property type="project" value="InterPro"/>
</dbReference>
<feature type="region of interest" description="Disordered" evidence="4">
    <location>
        <begin position="1"/>
        <end position="387"/>
    </location>
</feature>
<feature type="compositionally biased region" description="Polar residues" evidence="4">
    <location>
        <begin position="1"/>
        <end position="12"/>
    </location>
</feature>
<gene>
    <name evidence="5" type="ORF">E6O75_ATG08688</name>
</gene>
<feature type="region of interest" description="Disordered" evidence="4">
    <location>
        <begin position="637"/>
        <end position="661"/>
    </location>
</feature>
<organism evidence="5 6">
    <name type="scientific">Venturia nashicola</name>
    <dbReference type="NCBI Taxonomy" id="86259"/>
    <lineage>
        <taxon>Eukaryota</taxon>
        <taxon>Fungi</taxon>
        <taxon>Dikarya</taxon>
        <taxon>Ascomycota</taxon>
        <taxon>Pezizomycotina</taxon>
        <taxon>Dothideomycetes</taxon>
        <taxon>Pleosporomycetidae</taxon>
        <taxon>Venturiales</taxon>
        <taxon>Venturiaceae</taxon>
        <taxon>Venturia</taxon>
    </lineage>
</organism>
<dbReference type="GO" id="GO:0032040">
    <property type="term" value="C:small-subunit processome"/>
    <property type="evidence" value="ECO:0007669"/>
    <property type="project" value="InterPro"/>
</dbReference>
<dbReference type="EMBL" id="SNSC02000022">
    <property type="protein sequence ID" value="TID14542.1"/>
    <property type="molecule type" value="Genomic_DNA"/>
</dbReference>
<keyword evidence="3" id="KW-0539">Nucleus</keyword>
<dbReference type="Pfam" id="PF04615">
    <property type="entry name" value="Utp14"/>
    <property type="match status" value="1"/>
</dbReference>
<dbReference type="STRING" id="86259.A0A4Z1P2H9"/>
<comment type="caution">
    <text evidence="5">The sequence shown here is derived from an EMBL/GenBank/DDBJ whole genome shotgun (WGS) entry which is preliminary data.</text>
</comment>
<feature type="compositionally biased region" description="Acidic residues" evidence="4">
    <location>
        <begin position="217"/>
        <end position="227"/>
    </location>
</feature>